<reference evidence="2 3" key="1">
    <citation type="journal article" date="2014" name="Genome Announc.">
        <title>Whole-Genome Sequence of Serratia symbiotica Strain CWBI-2.3T, a Free-Living Symbiont of the Black Bean Aphid Aphis fabae.</title>
        <authorList>
            <person name="Foray V."/>
            <person name="Grigorescu A.S."/>
            <person name="Sabri A."/>
            <person name="Haubruge E."/>
            <person name="Lognay G."/>
            <person name="Francis F."/>
            <person name="Fauconnier M.L."/>
            <person name="Hance T."/>
            <person name="Thonart P."/>
        </authorList>
    </citation>
    <scope>NUCLEOTIDE SEQUENCE [LARGE SCALE GENOMIC DNA]</scope>
    <source>
        <strain evidence="2">CWBI-2.3</strain>
    </source>
</reference>
<evidence type="ECO:0000313" key="3">
    <source>
        <dbReference type="Proteomes" id="UP000042738"/>
    </source>
</evidence>
<evidence type="ECO:0000313" key="2">
    <source>
        <dbReference type="EMBL" id="QLH64397.1"/>
    </source>
</evidence>
<dbReference type="Gene3D" id="3.30.70.1780">
    <property type="match status" value="1"/>
</dbReference>
<dbReference type="EMBL" id="CP050855">
    <property type="protein sequence ID" value="QLH64397.1"/>
    <property type="molecule type" value="Genomic_DNA"/>
</dbReference>
<keyword evidence="1" id="KW-1133">Transmembrane helix</keyword>
<dbReference type="AlphaFoldDB" id="A0A7D5TAI7"/>
<proteinExistence type="predicted"/>
<feature type="transmembrane region" description="Helical" evidence="1">
    <location>
        <begin position="143"/>
        <end position="161"/>
    </location>
</feature>
<gene>
    <name evidence="2" type="ORF">SYMBAF_13140</name>
</gene>
<dbReference type="GO" id="GO:0016020">
    <property type="term" value="C:membrane"/>
    <property type="evidence" value="ECO:0007669"/>
    <property type="project" value="InterPro"/>
</dbReference>
<keyword evidence="1" id="KW-0812">Transmembrane</keyword>
<keyword evidence="1" id="KW-0472">Membrane</keyword>
<dbReference type="Pfam" id="PF09480">
    <property type="entry name" value="PrgH"/>
    <property type="match status" value="1"/>
</dbReference>
<organism evidence="2 3">
    <name type="scientific">Serratia symbiotica</name>
    <dbReference type="NCBI Taxonomy" id="138074"/>
    <lineage>
        <taxon>Bacteria</taxon>
        <taxon>Pseudomonadati</taxon>
        <taxon>Pseudomonadota</taxon>
        <taxon>Gammaproteobacteria</taxon>
        <taxon>Enterobacterales</taxon>
        <taxon>Yersiniaceae</taxon>
        <taxon>Serratia</taxon>
    </lineage>
</organism>
<dbReference type="Proteomes" id="UP000042738">
    <property type="component" value="Chromosome"/>
</dbReference>
<protein>
    <submittedName>
        <fullName evidence="2">Uncharacterized protein</fullName>
    </submittedName>
</protein>
<sequence length="387" mass="43054">MKVASGNLSGSELMLKVDAHRIITGPEYAFCSETDDNGFTTYYLPSELCRYELAIISSNAATSRECGSSDDKLFLAVSGDLPKTTLPINFQELMLSDHFPIIIKPLNGNWNIPESPVCQSIHAKGVKDLPIKTPALAGLKTKLAYVAGITLLVLTVVWLGINYDSNVRKVKTLQSLLQGSSSPLTVTTGGNGKSLVLVQTQRDVDWSTQRLLQQHYSEPVAIKKISTLEAEIEARLDNLLPNLLKVDLSRPDQPIVRLLRGNYSNPDKELIQKILNQSLLSYSHVIVEVYTPEELLQRVEQGLAESNVPWRRVNKKNTSIFIINASMNDKQTISVIDFAERFAKKWGVRSVQFSVSLATNPLVGRSFVQNSNGYVLLDNNHWLFNTL</sequence>
<dbReference type="InterPro" id="IPR019029">
    <property type="entry name" value="T3SS_PrgH/EprH-like"/>
</dbReference>
<name>A0A7D5TAI7_9GAMM</name>
<accession>A0A7D5TAI7</accession>
<evidence type="ECO:0000256" key="1">
    <source>
        <dbReference type="SAM" id="Phobius"/>
    </source>
</evidence>
<dbReference type="Gene3D" id="3.30.70.1770">
    <property type="match status" value="1"/>
</dbReference>